<dbReference type="Proteomes" id="UP000595320">
    <property type="component" value="Chromosome"/>
</dbReference>
<organism evidence="1 2">
    <name type="scientific">Acinetobacter ursingii</name>
    <dbReference type="NCBI Taxonomy" id="108980"/>
    <lineage>
        <taxon>Bacteria</taxon>
        <taxon>Pseudomonadati</taxon>
        <taxon>Pseudomonadota</taxon>
        <taxon>Gammaproteobacteria</taxon>
        <taxon>Moraxellales</taxon>
        <taxon>Moraxellaceae</taxon>
        <taxon>Acinetobacter</taxon>
    </lineage>
</organism>
<dbReference type="AlphaFoldDB" id="A0A7T9Z6Y6"/>
<evidence type="ECO:0000313" key="2">
    <source>
        <dbReference type="Proteomes" id="UP000595320"/>
    </source>
</evidence>
<sequence length="295" mass="33962">MNLYELLKKCPVTPIENMPLPRYLMGSFRRKNISFYNGLSDEKTIVYWFQSKSFSIDLRLSDPTQTPVSERQGWVGDTIWDDKNELLSWNIHESYQPRIQWPEPAKLFPIGNCILEFAPSGAYVEDWRQQSSSGLFCGLRLLQAEHIATQQKFAMDGGLIIAGEHLAYAQSRLPLIQKQLENISDLNDAIENKKTRASFVESYRVSIALNGPTIQFSTQSHLVNKVLQLDNFEIDSVGNITQITEIEGENYRLYFSLDIYHPDFQFDRQTTTTACAQQWLQQESTHLLKNATIIK</sequence>
<dbReference type="RefSeq" id="WP_004996341.1">
    <property type="nucleotide sequence ID" value="NZ_BKXD01000027.1"/>
</dbReference>
<proteinExistence type="predicted"/>
<name>A0A7T9Z6Y6_9GAMM</name>
<accession>A0A7T9Z6Y6</accession>
<evidence type="ECO:0000313" key="1">
    <source>
        <dbReference type="EMBL" id="QQT86408.1"/>
    </source>
</evidence>
<gene>
    <name evidence="1" type="ORF">I6I53_00890</name>
</gene>
<protein>
    <submittedName>
        <fullName evidence="1">Uncharacterized protein</fullName>
    </submittedName>
</protein>
<dbReference type="EMBL" id="CP068176">
    <property type="protein sequence ID" value="QQT86408.1"/>
    <property type="molecule type" value="Genomic_DNA"/>
</dbReference>
<dbReference type="GeneID" id="66211763"/>
<reference evidence="1 2" key="1">
    <citation type="submission" date="2021-01" db="EMBL/GenBank/DDBJ databases">
        <title>FDA dAtabase for Regulatory Grade micrObial Sequences (FDA-ARGOS): Supporting development and validation of Infectious Disease Dx tests.</title>
        <authorList>
            <person name="Sproer C."/>
            <person name="Gronow S."/>
            <person name="Severitt S."/>
            <person name="Schroder I."/>
            <person name="Tallon L."/>
            <person name="Sadzewicz L."/>
            <person name="Zhao X."/>
            <person name="Boylan J."/>
            <person name="Ott S."/>
            <person name="Bowen H."/>
            <person name="Vavikolanu K."/>
            <person name="Mehta A."/>
            <person name="Aluvathingal J."/>
            <person name="Nadendla S."/>
            <person name="Lowell S."/>
            <person name="Myers T."/>
            <person name="Yan Y."/>
            <person name="Sichtig H."/>
        </authorList>
    </citation>
    <scope>NUCLEOTIDE SEQUENCE [LARGE SCALE GENOMIC DNA]</scope>
    <source>
        <strain evidence="1 2">FDAARGOS_1096</strain>
    </source>
</reference>